<accession>A0ABP9YHQ6</accession>
<dbReference type="Proteomes" id="UP001476247">
    <property type="component" value="Unassembled WGS sequence"/>
</dbReference>
<evidence type="ECO:0000313" key="2">
    <source>
        <dbReference type="Proteomes" id="UP001476247"/>
    </source>
</evidence>
<sequence length="390" mass="44375">MNRAENCYKVERHNRLLIPILELVSVLLTRSEGQGIESYGFLRWIKRQDVLVSILTDENAQTTLSSLYILQLTVSLLYQLSNCSDYFVSMEENGLDKHDSLLMSLIPKYCLPKDWSSIVVPSTPEERTWDKRTVPETVGSHGSLLLTKADKYITDISKNLLAYAEASTFRRLQNPKKEFKPIFANTLVPIKEYISATKNRASPLNASLSTLVGCLSLTGKQLSKVIADFSILCAQKGNVASLKYEEILEIVNTAIPQGLDIKYDNLNPSQQTQVLTTEINHRIKLKLKEIRDLTFIIENAVFILWRHLEFYLRNSVSTKATISPCDRYANETVVLLRQALYQTSPSVITQLKSACHSVLEPVIQKLENLPTIHSSDTLIEMYIRLRRCYN</sequence>
<comment type="caution">
    <text evidence="1">The sequence shown here is derived from an EMBL/GenBank/DDBJ whole genome shotgun (WGS) entry which is preliminary data.</text>
</comment>
<keyword evidence="2" id="KW-1185">Reference proteome</keyword>
<evidence type="ECO:0000313" key="1">
    <source>
        <dbReference type="EMBL" id="GAA5806472.1"/>
    </source>
</evidence>
<protein>
    <submittedName>
        <fullName evidence="1">Uncharacterized protein</fullName>
    </submittedName>
</protein>
<gene>
    <name evidence="1" type="ORF">HPULCUR_012006</name>
</gene>
<dbReference type="EMBL" id="BAABUJ010000066">
    <property type="protein sequence ID" value="GAA5806472.1"/>
    <property type="molecule type" value="Genomic_DNA"/>
</dbReference>
<proteinExistence type="predicted"/>
<name>A0ABP9YHQ6_9FUNG</name>
<reference evidence="1 2" key="1">
    <citation type="submission" date="2024-04" db="EMBL/GenBank/DDBJ databases">
        <title>genome sequences of Mucor flavus KT1a and Helicostylum pulchrum KT1b strains isolation_sourced from the surface of a dry-aged beef.</title>
        <authorList>
            <person name="Toyotome T."/>
            <person name="Hosono M."/>
            <person name="Torimaru M."/>
            <person name="Fukuda K."/>
            <person name="Mikami N."/>
        </authorList>
    </citation>
    <scope>NUCLEOTIDE SEQUENCE [LARGE SCALE GENOMIC DNA]</scope>
    <source>
        <strain evidence="1 2">KT1b</strain>
    </source>
</reference>
<organism evidence="1 2">
    <name type="scientific">Helicostylum pulchrum</name>
    <dbReference type="NCBI Taxonomy" id="562976"/>
    <lineage>
        <taxon>Eukaryota</taxon>
        <taxon>Fungi</taxon>
        <taxon>Fungi incertae sedis</taxon>
        <taxon>Mucoromycota</taxon>
        <taxon>Mucoromycotina</taxon>
        <taxon>Mucoromycetes</taxon>
        <taxon>Mucorales</taxon>
        <taxon>Mucorineae</taxon>
        <taxon>Mucoraceae</taxon>
        <taxon>Helicostylum</taxon>
    </lineage>
</organism>